<dbReference type="PANTHER" id="PTHR43539">
    <property type="entry name" value="FLAVIN-BINDING MONOOXYGENASE-LIKE PROTEIN (AFU_ORTHOLOGUE AFUA_4G09220)"/>
    <property type="match status" value="1"/>
</dbReference>
<dbReference type="PANTHER" id="PTHR43539:SF78">
    <property type="entry name" value="FLAVIN-CONTAINING MONOOXYGENASE"/>
    <property type="match status" value="1"/>
</dbReference>
<dbReference type="EMBL" id="JAUJEB010000002">
    <property type="protein sequence ID" value="MDN5213149.1"/>
    <property type="molecule type" value="Genomic_DNA"/>
</dbReference>
<name>A0ABT8L5Z3_9BACT</name>
<comment type="caution">
    <text evidence="2">The sequence shown here is derived from an EMBL/GenBank/DDBJ whole genome shotgun (WGS) entry which is preliminary data.</text>
</comment>
<protein>
    <submittedName>
        <fullName evidence="2">NAD(P)/FAD-dependent oxidoreductase</fullName>
        <ecNumber evidence="2">1.14.13.-</ecNumber>
    </submittedName>
</protein>
<accession>A0ABT8L5Z3</accession>
<dbReference type="InterPro" id="IPR036188">
    <property type="entry name" value="FAD/NAD-bd_sf"/>
</dbReference>
<dbReference type="SUPFAM" id="SSF51905">
    <property type="entry name" value="FAD/NAD(P)-binding domain"/>
    <property type="match status" value="1"/>
</dbReference>
<proteinExistence type="predicted"/>
<dbReference type="Gene3D" id="3.50.50.60">
    <property type="entry name" value="FAD/NAD(P)-binding domain"/>
    <property type="match status" value="1"/>
</dbReference>
<dbReference type="PRINTS" id="PR00368">
    <property type="entry name" value="FADPNR"/>
</dbReference>
<dbReference type="Proteomes" id="UP001172083">
    <property type="component" value="Unassembled WGS sequence"/>
</dbReference>
<gene>
    <name evidence="2" type="ORF">QQ020_13865</name>
</gene>
<evidence type="ECO:0000313" key="2">
    <source>
        <dbReference type="EMBL" id="MDN5213149.1"/>
    </source>
</evidence>
<dbReference type="PRINTS" id="PR00469">
    <property type="entry name" value="PNDRDTASEII"/>
</dbReference>
<evidence type="ECO:0000256" key="1">
    <source>
        <dbReference type="ARBA" id="ARBA00023002"/>
    </source>
</evidence>
<sequence>METTNTIIIGASAAGLACAAQLEKRGISYKIIEKHSHVAHAWRNHYDRLHLHTHKHASDLPFVKFPKKTPKYPAKHKVVQYLENYCNTLGIRPSFNVKAAKIQKVDDTWVIHTNNGTIKSNNVIICTGNTNRPKKYTKTGLESFSGTILHSSEYKNGQVFKGKKVLVVGFGNSAGEIAMCLHEHGAKPTLSVRSPVNIIPRDILGIPVLQISI</sequence>
<reference evidence="2" key="1">
    <citation type="submission" date="2023-06" db="EMBL/GenBank/DDBJ databases">
        <title>Genomic of Agaribacillus aureum.</title>
        <authorList>
            <person name="Wang G."/>
        </authorList>
    </citation>
    <scope>NUCLEOTIDE SEQUENCE</scope>
    <source>
        <strain evidence="2">BMA12</strain>
    </source>
</reference>
<evidence type="ECO:0000313" key="3">
    <source>
        <dbReference type="Proteomes" id="UP001172083"/>
    </source>
</evidence>
<keyword evidence="3" id="KW-1185">Reference proteome</keyword>
<dbReference type="EC" id="1.14.13.-" evidence="2"/>
<organism evidence="2 3">
    <name type="scientific">Agaribacillus aureus</name>
    <dbReference type="NCBI Taxonomy" id="3051825"/>
    <lineage>
        <taxon>Bacteria</taxon>
        <taxon>Pseudomonadati</taxon>
        <taxon>Bacteroidota</taxon>
        <taxon>Cytophagia</taxon>
        <taxon>Cytophagales</taxon>
        <taxon>Splendidivirgaceae</taxon>
        <taxon>Agaribacillus</taxon>
    </lineage>
</organism>
<keyword evidence="1 2" id="KW-0560">Oxidoreductase</keyword>
<dbReference type="Pfam" id="PF13738">
    <property type="entry name" value="Pyr_redox_3"/>
    <property type="match status" value="1"/>
</dbReference>
<dbReference type="InterPro" id="IPR050982">
    <property type="entry name" value="Auxin_biosynth/cation_transpt"/>
</dbReference>
<dbReference type="GO" id="GO:0016491">
    <property type="term" value="F:oxidoreductase activity"/>
    <property type="evidence" value="ECO:0007669"/>
    <property type="project" value="UniProtKB-KW"/>
</dbReference>
<dbReference type="RefSeq" id="WP_346758489.1">
    <property type="nucleotide sequence ID" value="NZ_JAUJEB010000002.1"/>
</dbReference>